<dbReference type="HOGENOM" id="CLU_2898156_0_0_0"/>
<dbReference type="RefSeq" id="WP_013565599.1">
    <property type="nucleotide sequence ID" value="NC_014962.1"/>
</dbReference>
<gene>
    <name evidence="2" type="ordered locus">Isop_2744</name>
</gene>
<name>E8R0H9_ISOPI</name>
<dbReference type="Proteomes" id="UP000008631">
    <property type="component" value="Chromosome"/>
</dbReference>
<keyword evidence="1" id="KW-0812">Transmembrane</keyword>
<feature type="transmembrane region" description="Helical" evidence="1">
    <location>
        <begin position="29"/>
        <end position="45"/>
    </location>
</feature>
<dbReference type="KEGG" id="ipa:Isop_2744"/>
<accession>E8R0H9</accession>
<dbReference type="EMBL" id="CP002353">
    <property type="protein sequence ID" value="ADV63311.1"/>
    <property type="molecule type" value="Genomic_DNA"/>
</dbReference>
<dbReference type="AlphaFoldDB" id="E8R0H9"/>
<proteinExistence type="predicted"/>
<dbReference type="InParanoid" id="E8R0H9"/>
<keyword evidence="1" id="KW-1133">Transmembrane helix</keyword>
<dbReference type="STRING" id="575540.Isop_2744"/>
<keyword evidence="3" id="KW-1185">Reference proteome</keyword>
<organism evidence="2 3">
    <name type="scientific">Isosphaera pallida (strain ATCC 43644 / DSM 9630 / IS1B)</name>
    <dbReference type="NCBI Taxonomy" id="575540"/>
    <lineage>
        <taxon>Bacteria</taxon>
        <taxon>Pseudomonadati</taxon>
        <taxon>Planctomycetota</taxon>
        <taxon>Planctomycetia</taxon>
        <taxon>Isosphaerales</taxon>
        <taxon>Isosphaeraceae</taxon>
        <taxon>Isosphaera</taxon>
    </lineage>
</organism>
<evidence type="ECO:0000256" key="1">
    <source>
        <dbReference type="SAM" id="Phobius"/>
    </source>
</evidence>
<evidence type="ECO:0000313" key="2">
    <source>
        <dbReference type="EMBL" id="ADV63311.1"/>
    </source>
</evidence>
<protein>
    <submittedName>
        <fullName evidence="2">Uncharacterized protein</fullName>
    </submittedName>
</protein>
<keyword evidence="1" id="KW-0472">Membrane</keyword>
<reference key="1">
    <citation type="submission" date="2010-11" db="EMBL/GenBank/DDBJ databases">
        <title>The complete sequence of chromosome of Isophaera pallida ATCC 43644.</title>
        <authorList>
            <consortium name="US DOE Joint Genome Institute (JGI-PGF)"/>
            <person name="Lucas S."/>
            <person name="Copeland A."/>
            <person name="Lapidus A."/>
            <person name="Bruce D."/>
            <person name="Goodwin L."/>
            <person name="Pitluck S."/>
            <person name="Kyrpides N."/>
            <person name="Mavromatis K."/>
            <person name="Pagani I."/>
            <person name="Ivanova N."/>
            <person name="Saunders E."/>
            <person name="Brettin T."/>
            <person name="Detter J.C."/>
            <person name="Han C."/>
            <person name="Tapia R."/>
            <person name="Land M."/>
            <person name="Hauser L."/>
            <person name="Markowitz V."/>
            <person name="Cheng J.-F."/>
            <person name="Hugenholtz P."/>
            <person name="Woyke T."/>
            <person name="Wu D."/>
            <person name="Eisen J.A."/>
        </authorList>
    </citation>
    <scope>NUCLEOTIDE SEQUENCE</scope>
    <source>
        <strain>ATCC 43644</strain>
    </source>
</reference>
<sequence length="62" mass="6984">MTAFLPTASSWLLAEVVIPFPPVRDGWLFYGPAVLFVSYLLYIFLRKPKAERTGAPAAEREL</sequence>
<reference evidence="2 3" key="2">
    <citation type="journal article" date="2011" name="Stand. Genomic Sci.">
        <title>Complete genome sequence of Isosphaera pallida type strain (IS1B).</title>
        <authorList>
            <consortium name="US DOE Joint Genome Institute (JGI-PGF)"/>
            <person name="Goker M."/>
            <person name="Cleland D."/>
            <person name="Saunders E."/>
            <person name="Lapidus A."/>
            <person name="Nolan M."/>
            <person name="Lucas S."/>
            <person name="Hammon N."/>
            <person name="Deshpande S."/>
            <person name="Cheng J.F."/>
            <person name="Tapia R."/>
            <person name="Han C."/>
            <person name="Goodwin L."/>
            <person name="Pitluck S."/>
            <person name="Liolios K."/>
            <person name="Pagani I."/>
            <person name="Ivanova N."/>
            <person name="Mavromatis K."/>
            <person name="Pati A."/>
            <person name="Chen A."/>
            <person name="Palaniappan K."/>
            <person name="Land M."/>
            <person name="Hauser L."/>
            <person name="Chang Y.J."/>
            <person name="Jeffries C.D."/>
            <person name="Detter J.C."/>
            <person name="Beck B."/>
            <person name="Woyke T."/>
            <person name="Bristow J."/>
            <person name="Eisen J.A."/>
            <person name="Markowitz V."/>
            <person name="Hugenholtz P."/>
            <person name="Kyrpides N.C."/>
            <person name="Klenk H.P."/>
        </authorList>
    </citation>
    <scope>NUCLEOTIDE SEQUENCE [LARGE SCALE GENOMIC DNA]</scope>
    <source>
        <strain evidence="3">ATCC 43644 / DSM 9630 / IS1B</strain>
    </source>
</reference>
<evidence type="ECO:0000313" key="3">
    <source>
        <dbReference type="Proteomes" id="UP000008631"/>
    </source>
</evidence>